<dbReference type="NCBIfam" id="NF005559">
    <property type="entry name" value="PRK07231.1"/>
    <property type="match status" value="1"/>
</dbReference>
<dbReference type="PANTHER" id="PTHR42760">
    <property type="entry name" value="SHORT-CHAIN DEHYDROGENASES/REDUCTASES FAMILY MEMBER"/>
    <property type="match status" value="1"/>
</dbReference>
<gene>
    <name evidence="3" type="ORF">CAL20_14770</name>
</gene>
<protein>
    <recommendedName>
        <fullName evidence="5">3-oxoacyl-ACP reductase</fullName>
    </recommendedName>
</protein>
<dbReference type="SUPFAM" id="SSF51735">
    <property type="entry name" value="NAD(P)-binding Rossmann-fold domains"/>
    <property type="match status" value="1"/>
</dbReference>
<evidence type="ECO:0000256" key="2">
    <source>
        <dbReference type="SAM" id="MobiDB-lite"/>
    </source>
</evidence>
<comment type="caution">
    <text evidence="3">The sequence shown here is derived from an EMBL/GenBank/DDBJ whole genome shotgun (WGS) entry which is preliminary data.</text>
</comment>
<evidence type="ECO:0000256" key="1">
    <source>
        <dbReference type="ARBA" id="ARBA00006484"/>
    </source>
</evidence>
<keyword evidence="4" id="KW-1185">Reference proteome</keyword>
<dbReference type="EMBL" id="NEVQ01000013">
    <property type="protein sequence ID" value="OZI56667.1"/>
    <property type="molecule type" value="Genomic_DNA"/>
</dbReference>
<reference evidence="3 4" key="1">
    <citation type="submission" date="2017-05" db="EMBL/GenBank/DDBJ databases">
        <title>Complete and WGS of Bordetella genogroups.</title>
        <authorList>
            <person name="Spilker T."/>
            <person name="LiPuma J."/>
        </authorList>
    </citation>
    <scope>NUCLEOTIDE SEQUENCE [LARGE SCALE GENOMIC DNA]</scope>
    <source>
        <strain evidence="3 4">AU9919</strain>
    </source>
</reference>
<dbReference type="InterPro" id="IPR036291">
    <property type="entry name" value="NAD(P)-bd_dom_sf"/>
</dbReference>
<dbReference type="GO" id="GO:0048038">
    <property type="term" value="F:quinone binding"/>
    <property type="evidence" value="ECO:0007669"/>
    <property type="project" value="TreeGrafter"/>
</dbReference>
<evidence type="ECO:0000313" key="3">
    <source>
        <dbReference type="EMBL" id="OZI56667.1"/>
    </source>
</evidence>
<dbReference type="FunFam" id="3.40.50.720:FF:000084">
    <property type="entry name" value="Short-chain dehydrogenase reductase"/>
    <property type="match status" value="1"/>
</dbReference>
<feature type="region of interest" description="Disordered" evidence="2">
    <location>
        <begin position="1"/>
        <end position="24"/>
    </location>
</feature>
<dbReference type="GO" id="GO:0016616">
    <property type="term" value="F:oxidoreductase activity, acting on the CH-OH group of donors, NAD or NADP as acceptor"/>
    <property type="evidence" value="ECO:0007669"/>
    <property type="project" value="TreeGrafter"/>
</dbReference>
<sequence>MPARLKTPSSLPQKKPACLSPATSDPKAALNLRAINKCASRSPKHVEKKMRLAGKIALVSGAGTLKKSFTATDQVGNGAACAIRFAREGAKVICTDRSLDAAQETADMIRAEGGDAVALALDVTDTPQIDEVIRNIAGLHGGIDVLHNNVGIEIQGDLLAVKDEEWDQVMAVNLRGTMAMSRAVVPHMRMRGGGAIINVSSTASLKWSPMQFLSYSTAKAGLNHMTRVIARQYANEQIRCNCIVPGMIRTPHADALYASEAEAAKGHEFRDSRCPMGRQGTPWDIANAALFLASDEAAYVTGTLLVVDGGSSL</sequence>
<comment type="similarity">
    <text evidence="1">Belongs to the short-chain dehydrogenases/reductases (SDR) family.</text>
</comment>
<dbReference type="PRINTS" id="PR00080">
    <property type="entry name" value="SDRFAMILY"/>
</dbReference>
<accession>A0A261U5A5</accession>
<dbReference type="GO" id="GO:0006633">
    <property type="term" value="P:fatty acid biosynthetic process"/>
    <property type="evidence" value="ECO:0007669"/>
    <property type="project" value="TreeGrafter"/>
</dbReference>
<evidence type="ECO:0000313" key="4">
    <source>
        <dbReference type="Proteomes" id="UP000216885"/>
    </source>
</evidence>
<dbReference type="Gene3D" id="3.40.50.720">
    <property type="entry name" value="NAD(P)-binding Rossmann-like Domain"/>
    <property type="match status" value="1"/>
</dbReference>
<dbReference type="PANTHER" id="PTHR42760:SF122">
    <property type="entry name" value="NAD(P)-BINDING PROTEIN"/>
    <property type="match status" value="1"/>
</dbReference>
<evidence type="ECO:0008006" key="5">
    <source>
        <dbReference type="Google" id="ProtNLM"/>
    </source>
</evidence>
<dbReference type="Pfam" id="PF13561">
    <property type="entry name" value="adh_short_C2"/>
    <property type="match status" value="1"/>
</dbReference>
<name>A0A261U5A5_9BORD</name>
<organism evidence="3 4">
    <name type="scientific">Bordetella genomosp. 4</name>
    <dbReference type="NCBI Taxonomy" id="463044"/>
    <lineage>
        <taxon>Bacteria</taxon>
        <taxon>Pseudomonadati</taxon>
        <taxon>Pseudomonadota</taxon>
        <taxon>Betaproteobacteria</taxon>
        <taxon>Burkholderiales</taxon>
        <taxon>Alcaligenaceae</taxon>
        <taxon>Bordetella</taxon>
    </lineage>
</organism>
<dbReference type="AlphaFoldDB" id="A0A261U5A5"/>
<dbReference type="CDD" id="cd05233">
    <property type="entry name" value="SDR_c"/>
    <property type="match status" value="1"/>
</dbReference>
<proteinExistence type="inferred from homology"/>
<dbReference type="InterPro" id="IPR002347">
    <property type="entry name" value="SDR_fam"/>
</dbReference>
<dbReference type="PRINTS" id="PR00081">
    <property type="entry name" value="GDHRDH"/>
</dbReference>
<dbReference type="Proteomes" id="UP000216885">
    <property type="component" value="Unassembled WGS sequence"/>
</dbReference>